<keyword evidence="6 7" id="KW-0961">Cell wall biogenesis/degradation</keyword>
<sequence length="334" mass="37728">MKKKIIAGIIILFFMLALLAGSLFAWYDLSLNKKSGSHELVKFSISEGEKTTQIGKRLKDQGIISDYLVFIAYIKLEHLTLKAGDYEFSKSNPMKDIVDKIAKGDVKTHRITVKEGWSLEGIAKYLEEEKKLFKTGEFNKALGYEYNYSFLRGKNGKENLEGFLFPDTYELNAKSTAYDLIDMMLKNMESRLTSEVKEGFTKQGLSVKEGVILASVVELEGQKEEDRKLIAGILLERLKSGMRLEADATVRYVINDWNKKLTIDDLSIDSPYNTRLNEGLPPGAICNPGEVSLKAVANPTESDYLYYLSEKNGTMHYASTSEEHNVNVGQYLNY</sequence>
<keyword evidence="2 7" id="KW-0812">Transmembrane</keyword>
<dbReference type="PANTHER" id="PTHR30518">
    <property type="entry name" value="ENDOLYTIC MUREIN TRANSGLYCOSYLASE"/>
    <property type="match status" value="1"/>
</dbReference>
<evidence type="ECO:0000313" key="9">
    <source>
        <dbReference type="Proteomes" id="UP000033869"/>
    </source>
</evidence>
<keyword evidence="1 7" id="KW-1003">Cell membrane</keyword>
<evidence type="ECO:0000256" key="5">
    <source>
        <dbReference type="ARBA" id="ARBA00023239"/>
    </source>
</evidence>
<reference evidence="8 9" key="1">
    <citation type="journal article" date="2015" name="Nature">
        <title>rRNA introns, odd ribosomes, and small enigmatic genomes across a large radiation of phyla.</title>
        <authorList>
            <person name="Brown C.T."/>
            <person name="Hug L.A."/>
            <person name="Thomas B.C."/>
            <person name="Sharon I."/>
            <person name="Castelle C.J."/>
            <person name="Singh A."/>
            <person name="Wilkins M.J."/>
            <person name="Williams K.H."/>
            <person name="Banfield J.F."/>
        </authorList>
    </citation>
    <scope>NUCLEOTIDE SEQUENCE [LARGE SCALE GENOMIC DNA]</scope>
</reference>
<dbReference type="PATRIC" id="fig|1618344.3.peg.931"/>
<dbReference type="GO" id="GO:0071555">
    <property type="term" value="P:cell wall organization"/>
    <property type="evidence" value="ECO:0007669"/>
    <property type="project" value="UniProtKB-KW"/>
</dbReference>
<name>A0A0G0Z6Z7_UNCC2</name>
<comment type="catalytic activity">
    <reaction evidence="7">
        <text>a peptidoglycan chain = a peptidoglycan chain with N-acetyl-1,6-anhydromuramyl-[peptide] at the reducing end + a peptidoglycan chain with N-acetylglucosamine at the non-reducing end.</text>
        <dbReference type="EC" id="4.2.2.29"/>
    </reaction>
</comment>
<protein>
    <recommendedName>
        <fullName evidence="7">Endolytic murein transglycosylase</fullName>
        <ecNumber evidence="7">4.2.2.29</ecNumber>
    </recommendedName>
    <alternativeName>
        <fullName evidence="7">Peptidoglycan lytic transglycosylase</fullName>
    </alternativeName>
    <alternativeName>
        <fullName evidence="7">Peptidoglycan polymerization terminase</fullName>
    </alternativeName>
</protein>
<comment type="caution">
    <text evidence="8">The sequence shown here is derived from an EMBL/GenBank/DDBJ whole genome shotgun (WGS) entry which is preliminary data.</text>
</comment>
<feature type="site" description="Important for catalytic activity" evidence="7">
    <location>
        <position position="220"/>
    </location>
</feature>
<evidence type="ECO:0000256" key="6">
    <source>
        <dbReference type="ARBA" id="ARBA00023316"/>
    </source>
</evidence>
<dbReference type="CDD" id="cd08010">
    <property type="entry name" value="MltG_like"/>
    <property type="match status" value="1"/>
</dbReference>
<evidence type="ECO:0000256" key="1">
    <source>
        <dbReference type="ARBA" id="ARBA00022475"/>
    </source>
</evidence>
<dbReference type="GO" id="GO:0005886">
    <property type="term" value="C:plasma membrane"/>
    <property type="evidence" value="ECO:0007669"/>
    <property type="project" value="UniProtKB-UniRule"/>
</dbReference>
<gene>
    <name evidence="7" type="primary">mltG</name>
    <name evidence="8" type="ORF">UU65_C0004G0009</name>
</gene>
<dbReference type="AlphaFoldDB" id="A0A0G0Z6Z7"/>
<dbReference type="GO" id="GO:0008932">
    <property type="term" value="F:lytic endotransglycosylase activity"/>
    <property type="evidence" value="ECO:0007669"/>
    <property type="project" value="UniProtKB-UniRule"/>
</dbReference>
<keyword evidence="5 7" id="KW-0456">Lyase</keyword>
<accession>A0A0G0Z6Z7</accession>
<organism evidence="8 9">
    <name type="scientific">candidate division CPR2 bacterium GW2011_GWC1_41_48</name>
    <dbReference type="NCBI Taxonomy" id="1618344"/>
    <lineage>
        <taxon>Bacteria</taxon>
        <taxon>Bacteria division CPR2</taxon>
    </lineage>
</organism>
<dbReference type="Proteomes" id="UP000033869">
    <property type="component" value="Unassembled WGS sequence"/>
</dbReference>
<dbReference type="NCBIfam" id="TIGR00247">
    <property type="entry name" value="endolytic transglycosylase MltG"/>
    <property type="match status" value="1"/>
</dbReference>
<dbReference type="EMBL" id="LCBL01000004">
    <property type="protein sequence ID" value="KKS08798.1"/>
    <property type="molecule type" value="Genomic_DNA"/>
</dbReference>
<proteinExistence type="inferred from homology"/>
<evidence type="ECO:0000256" key="2">
    <source>
        <dbReference type="ARBA" id="ARBA00022692"/>
    </source>
</evidence>
<evidence type="ECO:0000256" key="4">
    <source>
        <dbReference type="ARBA" id="ARBA00023136"/>
    </source>
</evidence>
<evidence type="ECO:0000256" key="7">
    <source>
        <dbReference type="HAMAP-Rule" id="MF_02065"/>
    </source>
</evidence>
<dbReference type="GO" id="GO:0009252">
    <property type="term" value="P:peptidoglycan biosynthetic process"/>
    <property type="evidence" value="ECO:0007669"/>
    <property type="project" value="UniProtKB-UniRule"/>
</dbReference>
<dbReference type="Gene3D" id="3.30.1490.480">
    <property type="entry name" value="Endolytic murein transglycosylase"/>
    <property type="match status" value="1"/>
</dbReference>
<keyword evidence="4 7" id="KW-0472">Membrane</keyword>
<evidence type="ECO:0000256" key="3">
    <source>
        <dbReference type="ARBA" id="ARBA00022989"/>
    </source>
</evidence>
<evidence type="ECO:0000313" key="8">
    <source>
        <dbReference type="EMBL" id="KKS08798.1"/>
    </source>
</evidence>
<dbReference type="EC" id="4.2.2.29" evidence="7"/>
<dbReference type="Pfam" id="PF02618">
    <property type="entry name" value="YceG"/>
    <property type="match status" value="1"/>
</dbReference>
<dbReference type="HAMAP" id="MF_02065">
    <property type="entry name" value="MltG"/>
    <property type="match status" value="1"/>
</dbReference>
<dbReference type="InterPro" id="IPR003770">
    <property type="entry name" value="MLTG-like"/>
</dbReference>
<dbReference type="PANTHER" id="PTHR30518:SF2">
    <property type="entry name" value="ENDOLYTIC MUREIN TRANSGLYCOSYLASE"/>
    <property type="match status" value="1"/>
</dbReference>
<comment type="function">
    <text evidence="7">Functions as a peptidoglycan terminase that cleaves nascent peptidoglycan strands endolytically to terminate their elongation.</text>
</comment>
<comment type="similarity">
    <text evidence="7">Belongs to the transglycosylase MltG family.</text>
</comment>
<keyword evidence="3 7" id="KW-1133">Transmembrane helix</keyword>